<gene>
    <name evidence="3" type="ORF">A3D49_00950</name>
</gene>
<sequence>MIERIIAVFRESSRSFEGQGKGEEVVLLLRKHPFIALVPVSTISFFALVPVLVFLIFYSAVVSSSYFGLILFLATVYYMALWLFAFYYLAMYTLNTVVVTNKRIIERTQNGFFDRQVSELHIYRIQDITVLVKGIMPTTLHYGDILVQTAASEKEFIFRQIPHPEEVKNAIMKAVSMANAGVKPASEAVNN</sequence>
<dbReference type="InterPro" id="IPR005182">
    <property type="entry name" value="YdbS-like_PH"/>
</dbReference>
<keyword evidence="1" id="KW-1133">Transmembrane helix</keyword>
<dbReference type="Proteomes" id="UP000177279">
    <property type="component" value="Unassembled WGS sequence"/>
</dbReference>
<evidence type="ECO:0000256" key="1">
    <source>
        <dbReference type="SAM" id="Phobius"/>
    </source>
</evidence>
<protein>
    <recommendedName>
        <fullName evidence="2">YdbS-like PH domain-containing protein</fullName>
    </recommendedName>
</protein>
<proteinExistence type="predicted"/>
<feature type="transmembrane region" description="Helical" evidence="1">
    <location>
        <begin position="66"/>
        <end position="89"/>
    </location>
</feature>
<dbReference type="PANTHER" id="PTHR37938:SF1">
    <property type="entry name" value="BLL0215 PROTEIN"/>
    <property type="match status" value="1"/>
</dbReference>
<dbReference type="Pfam" id="PF03703">
    <property type="entry name" value="bPH_2"/>
    <property type="match status" value="1"/>
</dbReference>
<accession>A0A1G2TGV3</accession>
<evidence type="ECO:0000313" key="3">
    <source>
        <dbReference type="EMBL" id="OHA96443.1"/>
    </source>
</evidence>
<feature type="transmembrane region" description="Helical" evidence="1">
    <location>
        <begin position="34"/>
        <end position="60"/>
    </location>
</feature>
<dbReference type="AlphaFoldDB" id="A0A1G2TGV3"/>
<organism evidence="3 4">
    <name type="scientific">Candidatus Zambryskibacteria bacterium RIFCSPHIGHO2_02_FULL_43_37</name>
    <dbReference type="NCBI Taxonomy" id="1802749"/>
    <lineage>
        <taxon>Bacteria</taxon>
        <taxon>Candidatus Zambryskiibacteriota</taxon>
    </lineage>
</organism>
<evidence type="ECO:0000259" key="2">
    <source>
        <dbReference type="Pfam" id="PF03703"/>
    </source>
</evidence>
<keyword evidence="1" id="KW-0812">Transmembrane</keyword>
<feature type="domain" description="YdbS-like PH" evidence="2">
    <location>
        <begin position="97"/>
        <end position="171"/>
    </location>
</feature>
<evidence type="ECO:0000313" key="4">
    <source>
        <dbReference type="Proteomes" id="UP000177279"/>
    </source>
</evidence>
<reference evidence="3 4" key="1">
    <citation type="journal article" date="2016" name="Nat. Commun.">
        <title>Thousands of microbial genomes shed light on interconnected biogeochemical processes in an aquifer system.</title>
        <authorList>
            <person name="Anantharaman K."/>
            <person name="Brown C.T."/>
            <person name="Hug L.A."/>
            <person name="Sharon I."/>
            <person name="Castelle C.J."/>
            <person name="Probst A.J."/>
            <person name="Thomas B.C."/>
            <person name="Singh A."/>
            <person name="Wilkins M.J."/>
            <person name="Karaoz U."/>
            <person name="Brodie E.L."/>
            <person name="Williams K.H."/>
            <person name="Hubbard S.S."/>
            <person name="Banfield J.F."/>
        </authorList>
    </citation>
    <scope>NUCLEOTIDE SEQUENCE [LARGE SCALE GENOMIC DNA]</scope>
</reference>
<comment type="caution">
    <text evidence="3">The sequence shown here is derived from an EMBL/GenBank/DDBJ whole genome shotgun (WGS) entry which is preliminary data.</text>
</comment>
<name>A0A1G2TGV3_9BACT</name>
<dbReference type="PANTHER" id="PTHR37938">
    <property type="entry name" value="BLL0215 PROTEIN"/>
    <property type="match status" value="1"/>
</dbReference>
<keyword evidence="1" id="KW-0472">Membrane</keyword>
<dbReference type="EMBL" id="MHVS01000005">
    <property type="protein sequence ID" value="OHA96443.1"/>
    <property type="molecule type" value="Genomic_DNA"/>
</dbReference>